<feature type="region of interest" description="Disordered" evidence="1">
    <location>
        <begin position="338"/>
        <end position="371"/>
    </location>
</feature>
<reference evidence="4" key="1">
    <citation type="submission" date="2025-08" db="UniProtKB">
        <authorList>
            <consortium name="RefSeq"/>
        </authorList>
    </citation>
    <scope>IDENTIFICATION</scope>
</reference>
<dbReference type="PROSITE" id="PS50106">
    <property type="entry name" value="PDZ"/>
    <property type="match status" value="1"/>
</dbReference>
<feature type="region of interest" description="Disordered" evidence="1">
    <location>
        <begin position="207"/>
        <end position="236"/>
    </location>
</feature>
<feature type="compositionally biased region" description="Polar residues" evidence="1">
    <location>
        <begin position="159"/>
        <end position="176"/>
    </location>
</feature>
<dbReference type="Pfam" id="PF00595">
    <property type="entry name" value="PDZ"/>
    <property type="match status" value="1"/>
</dbReference>
<dbReference type="GeneID" id="105427337"/>
<dbReference type="Gene3D" id="2.30.42.10">
    <property type="match status" value="1"/>
</dbReference>
<feature type="region of interest" description="Disordered" evidence="1">
    <location>
        <begin position="472"/>
        <end position="501"/>
    </location>
</feature>
<organism evidence="3 4">
    <name type="scientific">Pogonomyrmex barbatus</name>
    <name type="common">red harvester ant</name>
    <dbReference type="NCBI Taxonomy" id="144034"/>
    <lineage>
        <taxon>Eukaryota</taxon>
        <taxon>Metazoa</taxon>
        <taxon>Ecdysozoa</taxon>
        <taxon>Arthropoda</taxon>
        <taxon>Hexapoda</taxon>
        <taxon>Insecta</taxon>
        <taxon>Pterygota</taxon>
        <taxon>Neoptera</taxon>
        <taxon>Endopterygota</taxon>
        <taxon>Hymenoptera</taxon>
        <taxon>Apocrita</taxon>
        <taxon>Aculeata</taxon>
        <taxon>Formicoidea</taxon>
        <taxon>Formicidae</taxon>
        <taxon>Myrmicinae</taxon>
        <taxon>Pogonomyrmex</taxon>
    </lineage>
</organism>
<sequence length="949" mass="106368">MVYRGSLQTDDPRDAPRLVRMSPLRNSRSINPGPNSRAVTSNKGSTYHNSFATSIDANRARLIEERRLGRERDIESVEKVIMRTTGLKIGAPKLRNISQIRETVFLDQSLTPIDKIGKLEPRNRPRSVAVGLEEGNPRISRTHNSLLADLRDLERLRNTPPTQRNYKSPSQRTELTLASKKNDVPTSAKIRSDIFKIQQMFQSADPLPRTVTRNGNDRKIKSDSEKEERKPAKEINRTRLLAQKLLEASRGNRESLKDRCNNSKIVSNRTSNKDVEKNGKAPSKIFQENILQRDLRDKQRQKEEFANSEDRPCPPARRRRNSRNRDWKNADYSMDERRELEDRGVRDLDREEDSSNGAEENSKASSNLERPDILDGLLKESDRQLADLKSDLGERGRSRSHWRGFVQSMRLHDVELHSDNEDQRKDLNLWNKSISQRWRKLRRRCSVQESSEPQEALIQSGGNHGVIHAVRSTPASREASPAAKSLQDGSSPKKLLQTSSLRLPGTTKGIADIQHVLRSKFSKINAGIRKRKALSVTEVFPPQKDNASNFYVPSPLTSSSSQTFEDNRYDSSEPASLPPYPFHDNLETLAESSVPNSPHCNGNSFTYSQDNYEQKDLYENVVFPRSSPSSCCPRSRPLLQRSNSENREANVHEHSYENVRFQRGIAQRDDLASGSPYAGRHLARSNSETREHSYENVHFQNAKIRNQSDPSFEEIHIPRVTPRKRSTDFKVGGQVNNYSGEAMLSSGGGNKEDAPTSLGTERSSGKRHPRRLNSRSVANIPSSSGANLKTWQGTQDADEGLNTDSELEDIDEGAEGEESRFCTLPRPSKGGASFTILTARFLKGPGHKGLGFSIVGGTDSPRGNMGIYVKTIFPNGQAADLGTVKEGDEILSINSKPLHGMTHAEAIAEFKSVKAGDVVLHVGRRVNKKKKEALSLAPVNPSVPRQSVT</sequence>
<keyword evidence="3" id="KW-1185">Reference proteome</keyword>
<feature type="region of interest" description="Disordered" evidence="1">
    <location>
        <begin position="152"/>
        <end position="184"/>
    </location>
</feature>
<dbReference type="RefSeq" id="XP_011637304.1">
    <property type="nucleotide sequence ID" value="XM_011639002.2"/>
</dbReference>
<protein>
    <submittedName>
        <fullName evidence="4">Uncharacterized protein LOC105427337</fullName>
    </submittedName>
</protein>
<dbReference type="OrthoDB" id="6022711at2759"/>
<dbReference type="SMART" id="SM00228">
    <property type="entry name" value="PDZ"/>
    <property type="match status" value="1"/>
</dbReference>
<feature type="domain" description="PDZ" evidence="2">
    <location>
        <begin position="835"/>
        <end position="912"/>
    </location>
</feature>
<feature type="compositionally biased region" description="Polar residues" evidence="1">
    <location>
        <begin position="545"/>
        <end position="564"/>
    </location>
</feature>
<feature type="region of interest" description="Disordered" evidence="1">
    <location>
        <begin position="544"/>
        <end position="584"/>
    </location>
</feature>
<evidence type="ECO:0000313" key="4">
    <source>
        <dbReference type="RefSeq" id="XP_011637304.1"/>
    </source>
</evidence>
<dbReference type="Proteomes" id="UP000504615">
    <property type="component" value="Unplaced"/>
</dbReference>
<dbReference type="PANTHER" id="PTHR11324:SF16">
    <property type="entry name" value="PDZ DOMAIN-CONTAINING PROTEIN 2"/>
    <property type="match status" value="1"/>
</dbReference>
<proteinExistence type="predicted"/>
<evidence type="ECO:0000256" key="1">
    <source>
        <dbReference type="SAM" id="MobiDB-lite"/>
    </source>
</evidence>
<dbReference type="InterPro" id="IPR001478">
    <property type="entry name" value="PDZ"/>
</dbReference>
<feature type="region of interest" description="Disordered" evidence="1">
    <location>
        <begin position="265"/>
        <end position="325"/>
    </location>
</feature>
<feature type="compositionally biased region" description="Polar residues" evidence="1">
    <location>
        <begin position="774"/>
        <end position="795"/>
    </location>
</feature>
<dbReference type="PANTHER" id="PTHR11324">
    <property type="entry name" value="IL16-RELATED"/>
    <property type="match status" value="1"/>
</dbReference>
<accession>A0A6I9W5M6</accession>
<feature type="compositionally biased region" description="Basic and acidic residues" evidence="1">
    <location>
        <begin position="291"/>
        <end position="312"/>
    </location>
</feature>
<gene>
    <name evidence="4" type="primary">LOC105427337</name>
</gene>
<dbReference type="CDD" id="cd06759">
    <property type="entry name" value="PDZ3_PDZD2-PDZ1_hPro-IL-16-like"/>
    <property type="match status" value="1"/>
</dbReference>
<feature type="compositionally biased region" description="Basic and acidic residues" evidence="1">
    <location>
        <begin position="338"/>
        <end position="349"/>
    </location>
</feature>
<dbReference type="SUPFAM" id="SSF50156">
    <property type="entry name" value="PDZ domain-like"/>
    <property type="match status" value="1"/>
</dbReference>
<dbReference type="AlphaFoldDB" id="A0A6I9W5M6"/>
<evidence type="ECO:0000259" key="2">
    <source>
        <dbReference type="PROSITE" id="PS50106"/>
    </source>
</evidence>
<feature type="compositionally biased region" description="Polar residues" evidence="1">
    <location>
        <begin position="355"/>
        <end position="368"/>
    </location>
</feature>
<feature type="region of interest" description="Disordered" evidence="1">
    <location>
        <begin position="24"/>
        <end position="49"/>
    </location>
</feature>
<dbReference type="InterPro" id="IPR036034">
    <property type="entry name" value="PDZ_sf"/>
</dbReference>
<feature type="compositionally biased region" description="Basic and acidic residues" evidence="1">
    <location>
        <begin position="215"/>
        <end position="236"/>
    </location>
</feature>
<name>A0A6I9W5M6_9HYME</name>
<dbReference type="KEGG" id="pbar:105427337"/>
<evidence type="ECO:0000313" key="3">
    <source>
        <dbReference type="Proteomes" id="UP000504615"/>
    </source>
</evidence>
<feature type="region of interest" description="Disordered" evidence="1">
    <location>
        <begin position="668"/>
        <end position="802"/>
    </location>
</feature>